<dbReference type="EMBL" id="CP042243">
    <property type="protein sequence ID" value="QEK11026.1"/>
    <property type="molecule type" value="Genomic_DNA"/>
</dbReference>
<dbReference type="Gene3D" id="3.30.70.560">
    <property type="entry name" value="7,8-Dihydro-6-hydroxymethylpterin-pyrophosphokinase HPPK"/>
    <property type="match status" value="1"/>
</dbReference>
<dbReference type="GO" id="GO:0016301">
    <property type="term" value="F:kinase activity"/>
    <property type="evidence" value="ECO:0007669"/>
    <property type="project" value="UniProtKB-KW"/>
</dbReference>
<dbReference type="EC" id="2.7.6.3" evidence="3"/>
<evidence type="ECO:0000256" key="2">
    <source>
        <dbReference type="ARBA" id="ARBA00005051"/>
    </source>
</evidence>
<sequence>MSRAYLGIGGNMGNKKENIQNTIKLLKNHPQIHVSAISSYYETAPVGYTDQDWFLNIVVEINTSLDPYALLAYCNDIEQKLKRERLIRWGPRTIDVDILLYEGFTSDDEKLTVPHPRMCERAFVMVPLYEIAKDLVINNKKIEDIIKNLKGEEVRKIKNE</sequence>
<dbReference type="PROSITE" id="PS00794">
    <property type="entry name" value="HPPK"/>
    <property type="match status" value="1"/>
</dbReference>
<dbReference type="Pfam" id="PF01288">
    <property type="entry name" value="HPPK"/>
    <property type="match status" value="1"/>
</dbReference>
<dbReference type="SUPFAM" id="SSF55083">
    <property type="entry name" value="6-hydroxymethyl-7,8-dihydropterin pyrophosphokinase, HPPK"/>
    <property type="match status" value="1"/>
</dbReference>
<dbReference type="AlphaFoldDB" id="A0A5C0SBG3"/>
<evidence type="ECO:0000256" key="6">
    <source>
        <dbReference type="ARBA" id="ARBA00022777"/>
    </source>
</evidence>
<dbReference type="NCBIfam" id="TIGR01498">
    <property type="entry name" value="folK"/>
    <property type="match status" value="1"/>
</dbReference>
<evidence type="ECO:0000256" key="1">
    <source>
        <dbReference type="ARBA" id="ARBA00000198"/>
    </source>
</evidence>
<accession>A0A5C0SBG3</accession>
<keyword evidence="7" id="KW-0067">ATP-binding</keyword>
<organism evidence="10 11">
    <name type="scientific">Crassaminicella thermophila</name>
    <dbReference type="NCBI Taxonomy" id="2599308"/>
    <lineage>
        <taxon>Bacteria</taxon>
        <taxon>Bacillati</taxon>
        <taxon>Bacillota</taxon>
        <taxon>Clostridia</taxon>
        <taxon>Eubacteriales</taxon>
        <taxon>Clostridiaceae</taxon>
        <taxon>Crassaminicella</taxon>
    </lineage>
</organism>
<dbReference type="CDD" id="cd00483">
    <property type="entry name" value="HPPK"/>
    <property type="match status" value="1"/>
</dbReference>
<evidence type="ECO:0000256" key="3">
    <source>
        <dbReference type="ARBA" id="ARBA00013253"/>
    </source>
</evidence>
<name>A0A5C0SBG3_CRATE</name>
<evidence type="ECO:0000313" key="11">
    <source>
        <dbReference type="Proteomes" id="UP000324646"/>
    </source>
</evidence>
<dbReference type="PANTHER" id="PTHR43071">
    <property type="entry name" value="2-AMINO-4-HYDROXY-6-HYDROXYMETHYLDIHYDROPTERIDINE PYROPHOSPHOKINASE"/>
    <property type="match status" value="1"/>
</dbReference>
<evidence type="ECO:0000313" key="10">
    <source>
        <dbReference type="EMBL" id="QEK11026.1"/>
    </source>
</evidence>
<dbReference type="UniPathway" id="UPA00077">
    <property type="reaction ID" value="UER00155"/>
</dbReference>
<dbReference type="GO" id="GO:0046656">
    <property type="term" value="P:folic acid biosynthetic process"/>
    <property type="evidence" value="ECO:0007669"/>
    <property type="project" value="UniProtKB-KW"/>
</dbReference>
<keyword evidence="5" id="KW-0547">Nucleotide-binding</keyword>
<gene>
    <name evidence="10" type="primary">folK</name>
    <name evidence="10" type="ORF">FQB35_00805</name>
</gene>
<keyword evidence="11" id="KW-1185">Reference proteome</keyword>
<protein>
    <recommendedName>
        <fullName evidence="3">2-amino-4-hydroxy-6-hydroxymethyldihydropteridine diphosphokinase</fullName>
        <ecNumber evidence="3">2.7.6.3</ecNumber>
    </recommendedName>
</protein>
<keyword evidence="4 10" id="KW-0808">Transferase</keyword>
<evidence type="ECO:0000256" key="7">
    <source>
        <dbReference type="ARBA" id="ARBA00022840"/>
    </source>
</evidence>
<evidence type="ECO:0000256" key="8">
    <source>
        <dbReference type="ARBA" id="ARBA00022909"/>
    </source>
</evidence>
<proteinExistence type="predicted"/>
<dbReference type="OrthoDB" id="9808041at2"/>
<dbReference type="GO" id="GO:0003848">
    <property type="term" value="F:2-amino-4-hydroxy-6-hydroxymethyldihydropteridine diphosphokinase activity"/>
    <property type="evidence" value="ECO:0007669"/>
    <property type="project" value="UniProtKB-EC"/>
</dbReference>
<comment type="pathway">
    <text evidence="2">Cofactor biosynthesis; tetrahydrofolate biosynthesis; 2-amino-4-hydroxy-6-hydroxymethyl-7,8-dihydropteridine diphosphate from 7,8-dihydroneopterin triphosphate: step 4/4.</text>
</comment>
<dbReference type="KEGG" id="crs:FQB35_00805"/>
<dbReference type="InterPro" id="IPR035907">
    <property type="entry name" value="Hppk_sf"/>
</dbReference>
<dbReference type="Proteomes" id="UP000324646">
    <property type="component" value="Chromosome"/>
</dbReference>
<feature type="domain" description="7,8-dihydro-6-hydroxymethylpterin-pyrophosphokinase" evidence="9">
    <location>
        <begin position="88"/>
        <end position="99"/>
    </location>
</feature>
<reference evidence="10 11" key="1">
    <citation type="submission" date="2019-07" db="EMBL/GenBank/DDBJ databases">
        <title>Complete genome of Crassaminicella thermophila SY095.</title>
        <authorList>
            <person name="Li X."/>
        </authorList>
    </citation>
    <scope>NUCLEOTIDE SEQUENCE [LARGE SCALE GENOMIC DNA]</scope>
    <source>
        <strain evidence="10 11">SY095</strain>
    </source>
</reference>
<dbReference type="PANTHER" id="PTHR43071:SF1">
    <property type="entry name" value="2-AMINO-4-HYDROXY-6-HYDROXYMETHYLDIHYDROPTERIDINE PYROPHOSPHOKINASE"/>
    <property type="match status" value="1"/>
</dbReference>
<dbReference type="GO" id="GO:0046654">
    <property type="term" value="P:tetrahydrofolate biosynthetic process"/>
    <property type="evidence" value="ECO:0007669"/>
    <property type="project" value="UniProtKB-UniPathway"/>
</dbReference>
<comment type="catalytic activity">
    <reaction evidence="1">
        <text>6-hydroxymethyl-7,8-dihydropterin + ATP = (7,8-dihydropterin-6-yl)methyl diphosphate + AMP + H(+)</text>
        <dbReference type="Rhea" id="RHEA:11412"/>
        <dbReference type="ChEBI" id="CHEBI:15378"/>
        <dbReference type="ChEBI" id="CHEBI:30616"/>
        <dbReference type="ChEBI" id="CHEBI:44841"/>
        <dbReference type="ChEBI" id="CHEBI:72950"/>
        <dbReference type="ChEBI" id="CHEBI:456215"/>
        <dbReference type="EC" id="2.7.6.3"/>
    </reaction>
</comment>
<evidence type="ECO:0000256" key="4">
    <source>
        <dbReference type="ARBA" id="ARBA00022679"/>
    </source>
</evidence>
<evidence type="ECO:0000256" key="5">
    <source>
        <dbReference type="ARBA" id="ARBA00022741"/>
    </source>
</evidence>
<dbReference type="RefSeq" id="WP_148808101.1">
    <property type="nucleotide sequence ID" value="NZ_CP042243.1"/>
</dbReference>
<keyword evidence="6 10" id="KW-0418">Kinase</keyword>
<dbReference type="GO" id="GO:0005524">
    <property type="term" value="F:ATP binding"/>
    <property type="evidence" value="ECO:0007669"/>
    <property type="project" value="UniProtKB-KW"/>
</dbReference>
<keyword evidence="8" id="KW-0289">Folate biosynthesis</keyword>
<dbReference type="InterPro" id="IPR000550">
    <property type="entry name" value="Hppk"/>
</dbReference>
<evidence type="ECO:0000259" key="9">
    <source>
        <dbReference type="PROSITE" id="PS00794"/>
    </source>
</evidence>